<dbReference type="EC" id="2.4.2.9" evidence="1"/>
<dbReference type="GO" id="GO:0004845">
    <property type="term" value="F:uracil phosphoribosyltransferase activity"/>
    <property type="evidence" value="ECO:0007669"/>
    <property type="project" value="UniProtKB-EC"/>
</dbReference>
<keyword evidence="2" id="KW-1185">Reference proteome</keyword>
<dbReference type="STRING" id="1189612.A33Q_2988"/>
<comment type="caution">
    <text evidence="1">The sequence shown here is derived from an EMBL/GenBank/DDBJ whole genome shotgun (WGS) entry which is preliminary data.</text>
</comment>
<dbReference type="EMBL" id="ALWO02000037">
    <property type="protein sequence ID" value="EOZ95626.1"/>
    <property type="molecule type" value="Genomic_DNA"/>
</dbReference>
<evidence type="ECO:0000313" key="2">
    <source>
        <dbReference type="Proteomes" id="UP000006073"/>
    </source>
</evidence>
<name>S2DU86_INDAL</name>
<sequence>MADKEMKLKIFTANMSFGDEKVVDIPLKWSHVLKRIKVFGDTVYFLCENTERYLNERYLLILDLKTKESKEIDLKNTVESPISDFEILDDRILLLSYVQNRLIAQVKEMATGKVYTVEDVFQPGMVVQEVFGDELTGVFNLLINFRTKDRSKSFLMSSINKEGVLLRNHLFENESKNRENIDMIISNEGPLKFIAGTVGMTNKVGYNGFYGGYLADGSDPFNNIVEINDLDGFFAFEKDGGEKSRKSWEKSRNPSLKGALAAREIIKNDHGYLLYSDHFLPVGNSFYIKDGVYDRNYYRLNPMKNLSIGRKGGMDDSFIDTDTGRTVKVELGDPKIYFSFISSHVVQFDNNGNVLWDYAVPLPKKSTFVPLSYGQIFSGNKDHFIYEFEGKLFYSLISEGDFQEINQEVKILNPQKGDKVLSLRNSDLEVKALNNGSFLLTGRQQIRYVKEDGQAVDENNFFFQELKVTDL</sequence>
<gene>
    <name evidence="1" type="ORF">A33Q_2988</name>
</gene>
<evidence type="ECO:0000313" key="1">
    <source>
        <dbReference type="EMBL" id="EOZ95626.1"/>
    </source>
</evidence>
<keyword evidence="1" id="KW-0328">Glycosyltransferase</keyword>
<dbReference type="Proteomes" id="UP000006073">
    <property type="component" value="Unassembled WGS sequence"/>
</dbReference>
<accession>S2DU86</accession>
<reference evidence="1 2" key="1">
    <citation type="journal article" date="2013" name="Genome Announc.">
        <title>Draft Genome Sequence of Indibacter alkaliphilus Strain LW1T, Isolated from Lonar Lake, a Haloalkaline Lake in the Buldana District of Maharashtra, India.</title>
        <authorList>
            <person name="Singh A."/>
            <person name="Kumar Jangir P."/>
            <person name="Sharma R."/>
            <person name="Singh A."/>
            <person name="Kumar Pinnaka A."/>
            <person name="Shivaji S."/>
        </authorList>
    </citation>
    <scope>NUCLEOTIDE SEQUENCE [LARGE SCALE GENOMIC DNA]</scope>
    <source>
        <strain evidence="2">CCUG 57479 / KCTC 22604 / LW1</strain>
    </source>
</reference>
<proteinExistence type="predicted"/>
<protein>
    <submittedName>
        <fullName evidence="1">Pyrimidine regulatory protein PyrR</fullName>
        <ecNumber evidence="1">2.4.2.9</ecNumber>
    </submittedName>
</protein>
<dbReference type="AlphaFoldDB" id="S2DU86"/>
<organism evidence="1 2">
    <name type="scientific">Indibacter alkaliphilus (strain CCUG 57479 / KCTC 22604 / LW1)</name>
    <dbReference type="NCBI Taxonomy" id="1189612"/>
    <lineage>
        <taxon>Bacteria</taxon>
        <taxon>Pseudomonadati</taxon>
        <taxon>Bacteroidota</taxon>
        <taxon>Cytophagia</taxon>
        <taxon>Cytophagales</taxon>
        <taxon>Cyclobacteriaceae</taxon>
    </lineage>
</organism>
<keyword evidence="1" id="KW-0808">Transferase</keyword>